<gene>
    <name evidence="11" type="primary">folA</name>
    <name evidence="10" type="ORF">Lgra_0874</name>
    <name evidence="11" type="ORF">NCTC12388_02937</name>
</gene>
<proteinExistence type="inferred from homology"/>
<dbReference type="InterPro" id="IPR024072">
    <property type="entry name" value="DHFR-like_dom_sf"/>
</dbReference>
<evidence type="ECO:0000256" key="7">
    <source>
        <dbReference type="ARBA" id="ARBA00025067"/>
    </source>
</evidence>
<dbReference type="SUPFAM" id="SSF53597">
    <property type="entry name" value="Dihydrofolate reductase-like"/>
    <property type="match status" value="1"/>
</dbReference>
<reference evidence="10 12" key="1">
    <citation type="submission" date="2015-11" db="EMBL/GenBank/DDBJ databases">
        <title>Genomic analysis of 38 Legionella species identifies large and diverse effector repertoires.</title>
        <authorList>
            <person name="Burstein D."/>
            <person name="Amaro F."/>
            <person name="Zusman T."/>
            <person name="Lifshitz Z."/>
            <person name="Cohen O."/>
            <person name="Gilbert J.A."/>
            <person name="Pupko T."/>
            <person name="Shuman H.A."/>
            <person name="Segal G."/>
        </authorList>
    </citation>
    <scope>NUCLEOTIDE SEQUENCE [LARGE SCALE GENOMIC DNA]</scope>
    <source>
        <strain evidence="10 12">Lyon 8420412</strain>
    </source>
</reference>
<dbReference type="RefSeq" id="WP_058498072.1">
    <property type="nucleotide sequence ID" value="NZ_CAAAHW010000017.1"/>
</dbReference>
<evidence type="ECO:0000313" key="11">
    <source>
        <dbReference type="EMBL" id="STX46178.1"/>
    </source>
</evidence>
<dbReference type="PRINTS" id="PR00070">
    <property type="entry name" value="DHFR"/>
</dbReference>
<comment type="function">
    <text evidence="7 8">Key enzyme in folate metabolism. Catalyzes an essential reaction for de novo glycine and purine synthesis, and for DNA precursor synthesis.</text>
</comment>
<dbReference type="PIRSF" id="PIRSF000194">
    <property type="entry name" value="DHFR"/>
    <property type="match status" value="1"/>
</dbReference>
<evidence type="ECO:0000256" key="3">
    <source>
        <dbReference type="ARBA" id="ARBA00012856"/>
    </source>
</evidence>
<evidence type="ECO:0000313" key="10">
    <source>
        <dbReference type="EMBL" id="KTD13582.1"/>
    </source>
</evidence>
<dbReference type="GO" id="GO:0046452">
    <property type="term" value="P:dihydrofolate metabolic process"/>
    <property type="evidence" value="ECO:0007669"/>
    <property type="project" value="TreeGrafter"/>
</dbReference>
<evidence type="ECO:0000259" key="9">
    <source>
        <dbReference type="PROSITE" id="PS51330"/>
    </source>
</evidence>
<dbReference type="GO" id="GO:0004146">
    <property type="term" value="F:dihydrofolate reductase activity"/>
    <property type="evidence" value="ECO:0007669"/>
    <property type="project" value="UniProtKB-EC"/>
</dbReference>
<organism evidence="11 13">
    <name type="scientific">Legionella gratiana</name>
    <dbReference type="NCBI Taxonomy" id="45066"/>
    <lineage>
        <taxon>Bacteria</taxon>
        <taxon>Pseudomonadati</taxon>
        <taxon>Pseudomonadota</taxon>
        <taxon>Gammaproteobacteria</taxon>
        <taxon>Legionellales</taxon>
        <taxon>Legionellaceae</taxon>
        <taxon>Legionella</taxon>
    </lineage>
</organism>
<dbReference type="PANTHER" id="PTHR48069:SF3">
    <property type="entry name" value="DIHYDROFOLATE REDUCTASE"/>
    <property type="match status" value="1"/>
</dbReference>
<evidence type="ECO:0000256" key="1">
    <source>
        <dbReference type="ARBA" id="ARBA00004903"/>
    </source>
</evidence>
<keyword evidence="6 8" id="KW-0560">Oxidoreductase</keyword>
<comment type="pathway">
    <text evidence="1 8">Cofactor biosynthesis; tetrahydrofolate biosynthesis; 5,6,7,8-tetrahydrofolate from 7,8-dihydrofolate: step 1/1.</text>
</comment>
<dbReference type="UniPathway" id="UPA00077">
    <property type="reaction ID" value="UER00158"/>
</dbReference>
<dbReference type="STRING" id="45066.Lgra_0874"/>
<keyword evidence="12" id="KW-1185">Reference proteome</keyword>
<dbReference type="Proteomes" id="UP000054691">
    <property type="component" value="Unassembled WGS sequence"/>
</dbReference>
<dbReference type="GO" id="GO:0005829">
    <property type="term" value="C:cytosol"/>
    <property type="evidence" value="ECO:0007669"/>
    <property type="project" value="TreeGrafter"/>
</dbReference>
<evidence type="ECO:0000313" key="12">
    <source>
        <dbReference type="Proteomes" id="UP000054691"/>
    </source>
</evidence>
<dbReference type="Pfam" id="PF00186">
    <property type="entry name" value="DHFR_1"/>
    <property type="match status" value="1"/>
</dbReference>
<dbReference type="PROSITE" id="PS51330">
    <property type="entry name" value="DHFR_2"/>
    <property type="match status" value="1"/>
</dbReference>
<comment type="catalytic activity">
    <reaction evidence="8">
        <text>(6S)-5,6,7,8-tetrahydrofolate + NADP(+) = 7,8-dihydrofolate + NADPH + H(+)</text>
        <dbReference type="Rhea" id="RHEA:15009"/>
        <dbReference type="ChEBI" id="CHEBI:15378"/>
        <dbReference type="ChEBI" id="CHEBI:57451"/>
        <dbReference type="ChEBI" id="CHEBI:57453"/>
        <dbReference type="ChEBI" id="CHEBI:57783"/>
        <dbReference type="ChEBI" id="CHEBI:58349"/>
        <dbReference type="EC" id="1.5.1.3"/>
    </reaction>
</comment>
<evidence type="ECO:0000256" key="6">
    <source>
        <dbReference type="ARBA" id="ARBA00023002"/>
    </source>
</evidence>
<dbReference type="EMBL" id="UGOB01000001">
    <property type="protein sequence ID" value="STX46178.1"/>
    <property type="molecule type" value="Genomic_DNA"/>
</dbReference>
<dbReference type="GO" id="GO:0046655">
    <property type="term" value="P:folic acid metabolic process"/>
    <property type="evidence" value="ECO:0007669"/>
    <property type="project" value="TreeGrafter"/>
</dbReference>
<keyword evidence="4 8" id="KW-0554">One-carbon metabolism</keyword>
<dbReference type="Proteomes" id="UP000254476">
    <property type="component" value="Unassembled WGS sequence"/>
</dbReference>
<comment type="similarity">
    <text evidence="2 8">Belongs to the dihydrofolate reductase family.</text>
</comment>
<dbReference type="PANTHER" id="PTHR48069">
    <property type="entry name" value="DIHYDROFOLATE REDUCTASE"/>
    <property type="match status" value="1"/>
</dbReference>
<feature type="domain" description="DHFR" evidence="9">
    <location>
        <begin position="3"/>
        <end position="160"/>
    </location>
</feature>
<dbReference type="Gene3D" id="3.40.430.10">
    <property type="entry name" value="Dihydrofolate Reductase, subunit A"/>
    <property type="match status" value="1"/>
</dbReference>
<dbReference type="GO" id="GO:0046654">
    <property type="term" value="P:tetrahydrofolate biosynthetic process"/>
    <property type="evidence" value="ECO:0007669"/>
    <property type="project" value="UniProtKB-UniPathway"/>
</dbReference>
<dbReference type="EMBL" id="LNYE01000010">
    <property type="protein sequence ID" value="KTD13582.1"/>
    <property type="molecule type" value="Genomic_DNA"/>
</dbReference>
<dbReference type="EC" id="1.5.1.3" evidence="3 8"/>
<dbReference type="InterPro" id="IPR001796">
    <property type="entry name" value="DHFR_dom"/>
</dbReference>
<evidence type="ECO:0000256" key="8">
    <source>
        <dbReference type="PIRNR" id="PIRNR000194"/>
    </source>
</evidence>
<dbReference type="FunFam" id="3.40.430.10:FF:000001">
    <property type="entry name" value="Dihydrofolate reductase"/>
    <property type="match status" value="1"/>
</dbReference>
<evidence type="ECO:0000256" key="2">
    <source>
        <dbReference type="ARBA" id="ARBA00009539"/>
    </source>
</evidence>
<keyword evidence="5 8" id="KW-0521">NADP</keyword>
<dbReference type="OrthoDB" id="9804315at2"/>
<evidence type="ECO:0000256" key="4">
    <source>
        <dbReference type="ARBA" id="ARBA00022563"/>
    </source>
</evidence>
<evidence type="ECO:0000313" key="13">
    <source>
        <dbReference type="Proteomes" id="UP000254476"/>
    </source>
</evidence>
<dbReference type="GO" id="GO:0006730">
    <property type="term" value="P:one-carbon metabolic process"/>
    <property type="evidence" value="ECO:0007669"/>
    <property type="project" value="UniProtKB-KW"/>
</dbReference>
<accession>A0A378JGX1</accession>
<dbReference type="AlphaFoldDB" id="A0A378JGX1"/>
<protein>
    <recommendedName>
        <fullName evidence="3 8">Dihydrofolate reductase</fullName>
        <ecNumber evidence="3 8">1.5.1.3</ecNumber>
    </recommendedName>
</protein>
<evidence type="ECO:0000256" key="5">
    <source>
        <dbReference type="ARBA" id="ARBA00022857"/>
    </source>
</evidence>
<dbReference type="CDD" id="cd00209">
    <property type="entry name" value="DHFR"/>
    <property type="match status" value="1"/>
</dbReference>
<sequence length="169" mass="19436">MTKISLIAAIDESGGLGINNQLLCHLPADLHHFKSMTMGKPIIMGRKTFTSIGRPLPGRLNIVLSRTLSHIEGVLIFDSLEKAIEYTAEHDEIMIIGGAELFNEVIDKATFLYITRIHHQFAADVFFPKIDESIWSIRNQKFRQRDEKNKYDMTFYVYERNLRGRSSHL</sequence>
<name>A0A378JGX1_9GAMM</name>
<dbReference type="InterPro" id="IPR012259">
    <property type="entry name" value="DHFR"/>
</dbReference>
<reference evidence="11 13" key="2">
    <citation type="submission" date="2018-06" db="EMBL/GenBank/DDBJ databases">
        <authorList>
            <consortium name="Pathogen Informatics"/>
            <person name="Doyle S."/>
        </authorList>
    </citation>
    <scope>NUCLEOTIDE SEQUENCE [LARGE SCALE GENOMIC DNA]</scope>
    <source>
        <strain evidence="11 13">NCTC12388</strain>
    </source>
</reference>
<dbReference type="GO" id="GO:0070401">
    <property type="term" value="F:NADP+ binding"/>
    <property type="evidence" value="ECO:0007669"/>
    <property type="project" value="UniProtKB-ARBA"/>
</dbReference>